<sequence length="125" mass="14109">MKRSQGGFSFLVLLAFAMLAAVVLFVVLKVVPVYTEYGAIKRTIDDIVVDQEQTEHEVRRAYENNAIVQDIKAVKRDQLLVISSGNKLGVGVRYDADLPVMKDIKLVFHFEYQAGNIPVLQEQQQ</sequence>
<keyword evidence="1" id="KW-0812">Transmembrane</keyword>
<dbReference type="InterPro" id="IPR032314">
    <property type="entry name" value="DUF4845"/>
</dbReference>
<organism evidence="2 3">
    <name type="scientific">Vogesella amnigena</name>
    <dbReference type="NCBI Taxonomy" id="1507449"/>
    <lineage>
        <taxon>Bacteria</taxon>
        <taxon>Pseudomonadati</taxon>
        <taxon>Pseudomonadota</taxon>
        <taxon>Betaproteobacteria</taxon>
        <taxon>Neisseriales</taxon>
        <taxon>Chromobacteriaceae</taxon>
        <taxon>Vogesella</taxon>
    </lineage>
</organism>
<comment type="caution">
    <text evidence="2">The sequence shown here is derived from an EMBL/GenBank/DDBJ whole genome shotgun (WGS) entry which is preliminary data.</text>
</comment>
<protein>
    <submittedName>
        <fullName evidence="2">DUF4845 domain-containing protein</fullName>
    </submittedName>
</protein>
<gene>
    <name evidence="2" type="ORF">ACFOKJ_08315</name>
</gene>
<keyword evidence="1" id="KW-1133">Transmembrane helix</keyword>
<reference evidence="3" key="1">
    <citation type="journal article" date="2019" name="Int. J. Syst. Evol. Microbiol.">
        <title>The Global Catalogue of Microorganisms (GCM) 10K type strain sequencing project: providing services to taxonomists for standard genome sequencing and annotation.</title>
        <authorList>
            <consortium name="The Broad Institute Genomics Platform"/>
            <consortium name="The Broad Institute Genome Sequencing Center for Infectious Disease"/>
            <person name="Wu L."/>
            <person name="Ma J."/>
        </authorList>
    </citation>
    <scope>NUCLEOTIDE SEQUENCE [LARGE SCALE GENOMIC DNA]</scope>
    <source>
        <strain evidence="3">KCTC 42195</strain>
    </source>
</reference>
<dbReference type="Pfam" id="PF16137">
    <property type="entry name" value="DUF4845"/>
    <property type="match status" value="1"/>
</dbReference>
<keyword evidence="3" id="KW-1185">Reference proteome</keyword>
<dbReference type="EMBL" id="JBHRYH010000017">
    <property type="protein sequence ID" value="MFC3626140.1"/>
    <property type="molecule type" value="Genomic_DNA"/>
</dbReference>
<keyword evidence="1" id="KW-0472">Membrane</keyword>
<accession>A0ABV7TTR1</accession>
<evidence type="ECO:0000256" key="1">
    <source>
        <dbReference type="SAM" id="Phobius"/>
    </source>
</evidence>
<feature type="transmembrane region" description="Helical" evidence="1">
    <location>
        <begin position="7"/>
        <end position="28"/>
    </location>
</feature>
<evidence type="ECO:0000313" key="2">
    <source>
        <dbReference type="EMBL" id="MFC3626140.1"/>
    </source>
</evidence>
<evidence type="ECO:0000313" key="3">
    <source>
        <dbReference type="Proteomes" id="UP001595636"/>
    </source>
</evidence>
<dbReference type="RefSeq" id="WP_390278488.1">
    <property type="nucleotide sequence ID" value="NZ_JBHRYH010000017.1"/>
</dbReference>
<dbReference type="Proteomes" id="UP001595636">
    <property type="component" value="Unassembled WGS sequence"/>
</dbReference>
<name>A0ABV7TTR1_9NEIS</name>
<proteinExistence type="predicted"/>